<dbReference type="Pfam" id="PF08477">
    <property type="entry name" value="Roc"/>
    <property type="match status" value="1"/>
</dbReference>
<dbReference type="InterPro" id="IPR020859">
    <property type="entry name" value="ROC"/>
</dbReference>
<keyword evidence="7" id="KW-1185">Reference proteome</keyword>
<dbReference type="PANTHER" id="PTHR47977">
    <property type="entry name" value="RAS-RELATED PROTEIN RAB"/>
    <property type="match status" value="1"/>
</dbReference>
<keyword evidence="6" id="KW-0808">Transferase</keyword>
<evidence type="ECO:0000256" key="3">
    <source>
        <dbReference type="ARBA" id="ARBA00023134"/>
    </source>
</evidence>
<evidence type="ECO:0000259" key="5">
    <source>
        <dbReference type="PROSITE" id="PS51424"/>
    </source>
</evidence>
<dbReference type="GO" id="GO:0016301">
    <property type="term" value="F:kinase activity"/>
    <property type="evidence" value="ECO:0007669"/>
    <property type="project" value="UniProtKB-KW"/>
</dbReference>
<dbReference type="Proteomes" id="UP000241890">
    <property type="component" value="Unassembled WGS sequence"/>
</dbReference>
<evidence type="ECO:0000256" key="4">
    <source>
        <dbReference type="SAM" id="MobiDB-lite"/>
    </source>
</evidence>
<dbReference type="SUPFAM" id="SSF52540">
    <property type="entry name" value="P-loop containing nucleoside triphosphate hydrolases"/>
    <property type="match status" value="1"/>
</dbReference>
<feature type="non-terminal residue" evidence="6">
    <location>
        <position position="296"/>
    </location>
</feature>
<dbReference type="InterPro" id="IPR050227">
    <property type="entry name" value="Rab"/>
</dbReference>
<evidence type="ECO:0000313" key="7">
    <source>
        <dbReference type="Proteomes" id="UP000241890"/>
    </source>
</evidence>
<dbReference type="AlphaFoldDB" id="A0A2R5H320"/>
<dbReference type="GO" id="GO:0005525">
    <property type="term" value="F:GTP binding"/>
    <property type="evidence" value="ECO:0007669"/>
    <property type="project" value="UniProtKB-KW"/>
</dbReference>
<dbReference type="InParanoid" id="A0A2R5H320"/>
<reference evidence="6 7" key="1">
    <citation type="submission" date="2017-12" db="EMBL/GenBank/DDBJ databases">
        <title>Sequencing, de novo assembly and annotation of complete genome of a new Thraustochytrid species, strain FCC1311.</title>
        <authorList>
            <person name="Sedici K."/>
            <person name="Godart F."/>
            <person name="Aiese Cigliano R."/>
            <person name="Sanseverino W."/>
            <person name="Barakat M."/>
            <person name="Ortet P."/>
            <person name="Marechal E."/>
            <person name="Cagnac O."/>
            <person name="Amato A."/>
        </authorList>
    </citation>
    <scope>NUCLEOTIDE SEQUENCE [LARGE SCALE GENOMIC DNA]</scope>
</reference>
<dbReference type="OrthoDB" id="5986751at2759"/>
<keyword evidence="6" id="KW-0418">Kinase</keyword>
<feature type="compositionally biased region" description="Basic and acidic residues" evidence="4">
    <location>
        <begin position="147"/>
        <end position="177"/>
    </location>
</feature>
<sequence length="296" mass="33755">MHGAATTNDILRELSLDGYGISSDILARIKGRVALVESEVRDINATAQKALKANEKVRWGRAKLMVVGKAAAGKTSTIRTLLNQPFNPSHDSTIGVQLTLMRTRDWKERMHLGDAELGEQFVKYKYRRQSVVNRVSRRMSELGSRVSESRVSESRKPKFRKSESQVSEYRKSETRKSVEHRASMRFNEENIAKANRTSLRVRVKKQAGSPDEEVSFTIWDYGGQEVFYALHHLFLTQYGVYVLVFDMREVLGKDSFAEVLEAEKFENLASQEDALNTLRFWIDSIRLHAPSVNVAL</sequence>
<keyword evidence="3" id="KW-0342">GTP-binding</keyword>
<comment type="caution">
    <text evidence="6">The sequence shown here is derived from an EMBL/GenBank/DDBJ whole genome shotgun (WGS) entry which is preliminary data.</text>
</comment>
<evidence type="ECO:0000256" key="2">
    <source>
        <dbReference type="ARBA" id="ARBA00022741"/>
    </source>
</evidence>
<keyword evidence="1" id="KW-0677">Repeat</keyword>
<gene>
    <name evidence="6" type="ORF">FCC1311_114642</name>
</gene>
<organism evidence="6 7">
    <name type="scientific">Hondaea fermentalgiana</name>
    <dbReference type="NCBI Taxonomy" id="2315210"/>
    <lineage>
        <taxon>Eukaryota</taxon>
        <taxon>Sar</taxon>
        <taxon>Stramenopiles</taxon>
        <taxon>Bigyra</taxon>
        <taxon>Labyrinthulomycetes</taxon>
        <taxon>Thraustochytrida</taxon>
        <taxon>Thraustochytriidae</taxon>
        <taxon>Hondaea</taxon>
    </lineage>
</organism>
<feature type="domain" description="Roc" evidence="5">
    <location>
        <begin position="55"/>
        <end position="296"/>
    </location>
</feature>
<dbReference type="PROSITE" id="PS51424">
    <property type="entry name" value="ROC"/>
    <property type="match status" value="1"/>
</dbReference>
<name>A0A2R5H320_9STRA</name>
<proteinExistence type="predicted"/>
<dbReference type="InterPro" id="IPR027417">
    <property type="entry name" value="P-loop_NTPase"/>
</dbReference>
<dbReference type="Gene3D" id="3.40.50.300">
    <property type="entry name" value="P-loop containing nucleotide triphosphate hydrolases"/>
    <property type="match status" value="1"/>
</dbReference>
<accession>A0A2R5H320</accession>
<keyword evidence="2" id="KW-0547">Nucleotide-binding</keyword>
<dbReference type="EMBL" id="BEYU01000512">
    <property type="protein sequence ID" value="GBG35241.1"/>
    <property type="molecule type" value="Genomic_DNA"/>
</dbReference>
<protein>
    <submittedName>
        <fullName evidence="6">Leucine-rich repeat serine/threonine-protein kinase 1</fullName>
    </submittedName>
</protein>
<evidence type="ECO:0000256" key="1">
    <source>
        <dbReference type="ARBA" id="ARBA00022737"/>
    </source>
</evidence>
<evidence type="ECO:0000313" key="6">
    <source>
        <dbReference type="EMBL" id="GBG35241.1"/>
    </source>
</evidence>
<feature type="region of interest" description="Disordered" evidence="4">
    <location>
        <begin position="143"/>
        <end position="177"/>
    </location>
</feature>